<reference evidence="1" key="1">
    <citation type="journal article" date="2015" name="Front. Microbiol.">
        <title>Combining genomic sequencing methods to explore viral diversity and reveal potential virus-host interactions.</title>
        <authorList>
            <person name="Chow C.E."/>
            <person name="Winget D.M."/>
            <person name="White R.A.III."/>
            <person name="Hallam S.J."/>
            <person name="Suttle C.A."/>
        </authorList>
    </citation>
    <scope>NUCLEOTIDE SEQUENCE</scope>
    <source>
        <strain evidence="1">Anoxic2_1</strain>
    </source>
</reference>
<reference evidence="1" key="2">
    <citation type="submission" date="2015-03" db="EMBL/GenBank/DDBJ databases">
        <authorList>
            <person name="Chow C.-E.T."/>
            <person name="Winget D.M."/>
            <person name="White R.A.III."/>
            <person name="Hallam S.J."/>
            <person name="Suttle C.A."/>
        </authorList>
    </citation>
    <scope>NUCLEOTIDE SEQUENCE</scope>
    <source>
        <strain evidence="1">Anoxic2_1</strain>
    </source>
</reference>
<name>A0A0F7L218_9VIRU</name>
<dbReference type="EMBL" id="KR029585">
    <property type="protein sequence ID" value="AKH46604.1"/>
    <property type="molecule type" value="Genomic_DNA"/>
</dbReference>
<protein>
    <submittedName>
        <fullName evidence="1">Uncharacterized protein</fullName>
    </submittedName>
</protein>
<proteinExistence type="predicted"/>
<sequence length="84" mass="9514">MLANGAEQPRRLDVLSAPDSAEGLVLCDERIAYLCDEARAQFEVIHGLCSSYIYRGNEPGHLAGLSRKYLFCLEDRMFCLEDRM</sequence>
<organism evidence="1">
    <name type="scientific">uncultured marine virus</name>
    <dbReference type="NCBI Taxonomy" id="186617"/>
    <lineage>
        <taxon>Viruses</taxon>
        <taxon>environmental samples</taxon>
    </lineage>
</organism>
<evidence type="ECO:0000313" key="1">
    <source>
        <dbReference type="EMBL" id="AKH46604.1"/>
    </source>
</evidence>
<accession>A0A0F7L218</accession>